<dbReference type="AlphaFoldDB" id="A0A841SV75"/>
<dbReference type="InterPro" id="IPR050490">
    <property type="entry name" value="Bact_solute-bd_prot1"/>
</dbReference>
<dbReference type="PANTHER" id="PTHR43649:SF12">
    <property type="entry name" value="DIACETYLCHITOBIOSE BINDING PROTEIN DASA"/>
    <property type="match status" value="1"/>
</dbReference>
<dbReference type="Pfam" id="PF01547">
    <property type="entry name" value="SBP_bac_1"/>
    <property type="match status" value="1"/>
</dbReference>
<dbReference type="SUPFAM" id="SSF53850">
    <property type="entry name" value="Periplasmic binding protein-like II"/>
    <property type="match status" value="1"/>
</dbReference>
<evidence type="ECO:0000313" key="1">
    <source>
        <dbReference type="EMBL" id="MBB6634098.1"/>
    </source>
</evidence>
<protein>
    <submittedName>
        <fullName evidence="1">Sugar ABC transporter substrate-binding protein</fullName>
    </submittedName>
</protein>
<dbReference type="PROSITE" id="PS51257">
    <property type="entry name" value="PROKAR_LIPOPROTEIN"/>
    <property type="match status" value="1"/>
</dbReference>
<accession>A0A841SV75</accession>
<dbReference type="RefSeq" id="WP_185119333.1">
    <property type="nucleotide sequence ID" value="NZ_JACJVQ010000006.1"/>
</dbReference>
<sequence>MSKHWKTGLVTLAVAGLLTACGSNGNNNDSSASPAASSGSPAADEPITLKFASWSISEEATKGALEEMANQFAAQHPNVKIEFVGIPFGDIKQQTFVMASSGNAPDIIQTFTASFPTYAASDIVRPLDDLLGQDYINDLLPSYKEDYTYDGKLMGVPWAPSPYVLYWNKELFKKAGLPDRAPQTYDEMLEFAGKISKLKTDSGEQVYGLGEATEKLPINGMIALRNIYSFNGSVFDADGKVNVNTPEVIATLKYYQDIVKDGLSPQGAKLKDLRNLFSIGRLGMYADGYYGRKVFQNLSGKGEAFDSVWGVSLIPANKTGESVSIGEAHGLVISKDSKHPEMAAEFIKFLTDRDMIKLYHDNSDVMSARQSIGVLPEFNATDFDKTLNDQMHHIKALPTNNQGLEQAYLEIAEAVQKVTVAGESPEKAASELDAKLKQIMK</sequence>
<dbReference type="EMBL" id="JACJVQ010000006">
    <property type="protein sequence ID" value="MBB6634098.1"/>
    <property type="molecule type" value="Genomic_DNA"/>
</dbReference>
<gene>
    <name evidence="1" type="ORF">H7B67_08255</name>
</gene>
<name>A0A841SV75_9BACL</name>
<dbReference type="PANTHER" id="PTHR43649">
    <property type="entry name" value="ARABINOSE-BINDING PROTEIN-RELATED"/>
    <property type="match status" value="1"/>
</dbReference>
<dbReference type="InterPro" id="IPR006059">
    <property type="entry name" value="SBP"/>
</dbReference>
<proteinExistence type="predicted"/>
<evidence type="ECO:0000313" key="2">
    <source>
        <dbReference type="Proteomes" id="UP000535838"/>
    </source>
</evidence>
<keyword evidence="2" id="KW-1185">Reference proteome</keyword>
<comment type="caution">
    <text evidence="1">The sequence shown here is derived from an EMBL/GenBank/DDBJ whole genome shotgun (WGS) entry which is preliminary data.</text>
</comment>
<dbReference type="CDD" id="cd13585">
    <property type="entry name" value="PBP2_TMBP_like"/>
    <property type="match status" value="1"/>
</dbReference>
<organism evidence="1 2">
    <name type="scientific">Cohnella thailandensis</name>
    <dbReference type="NCBI Taxonomy" id="557557"/>
    <lineage>
        <taxon>Bacteria</taxon>
        <taxon>Bacillati</taxon>
        <taxon>Bacillota</taxon>
        <taxon>Bacilli</taxon>
        <taxon>Bacillales</taxon>
        <taxon>Paenibacillaceae</taxon>
        <taxon>Cohnella</taxon>
    </lineage>
</organism>
<reference evidence="1 2" key="1">
    <citation type="submission" date="2020-08" db="EMBL/GenBank/DDBJ databases">
        <title>Cohnella phylogeny.</title>
        <authorList>
            <person name="Dunlap C."/>
        </authorList>
    </citation>
    <scope>NUCLEOTIDE SEQUENCE [LARGE SCALE GENOMIC DNA]</scope>
    <source>
        <strain evidence="1 2">DSM 25241</strain>
    </source>
</reference>
<dbReference type="Gene3D" id="3.40.190.10">
    <property type="entry name" value="Periplasmic binding protein-like II"/>
    <property type="match status" value="1"/>
</dbReference>
<dbReference type="Proteomes" id="UP000535838">
    <property type="component" value="Unassembled WGS sequence"/>
</dbReference>